<gene>
    <name evidence="4" type="primary">TMTC2_2</name>
    <name evidence="4" type="ORF">AMECASPLE_004838</name>
</gene>
<keyword evidence="2 3" id="KW-0802">TPR repeat</keyword>
<dbReference type="Proteomes" id="UP001469553">
    <property type="component" value="Unassembled WGS sequence"/>
</dbReference>
<dbReference type="EMBL" id="JAHRIP010066043">
    <property type="protein sequence ID" value="MEQ2306122.1"/>
    <property type="molecule type" value="Genomic_DNA"/>
</dbReference>
<dbReference type="Gene3D" id="1.25.40.10">
    <property type="entry name" value="Tetratricopeptide repeat domain"/>
    <property type="match status" value="1"/>
</dbReference>
<keyword evidence="1" id="KW-0677">Repeat</keyword>
<evidence type="ECO:0000313" key="4">
    <source>
        <dbReference type="EMBL" id="MEQ2306122.1"/>
    </source>
</evidence>
<proteinExistence type="predicted"/>
<dbReference type="SMART" id="SM00028">
    <property type="entry name" value="TPR"/>
    <property type="match status" value="2"/>
</dbReference>
<dbReference type="PROSITE" id="PS50005">
    <property type="entry name" value="TPR"/>
    <property type="match status" value="2"/>
</dbReference>
<dbReference type="InterPro" id="IPR019734">
    <property type="entry name" value="TPR_rpt"/>
</dbReference>
<dbReference type="InterPro" id="IPR052384">
    <property type="entry name" value="TMTC_O-mannosyltransferase"/>
</dbReference>
<evidence type="ECO:0000256" key="2">
    <source>
        <dbReference type="ARBA" id="ARBA00022803"/>
    </source>
</evidence>
<dbReference type="PANTHER" id="PTHR44216">
    <property type="entry name" value="PROTEIN O-MANNOSYL-TRANSFERASE TMTC2"/>
    <property type="match status" value="1"/>
</dbReference>
<comment type="caution">
    <text evidence="4">The sequence shown here is derived from an EMBL/GenBank/DDBJ whole genome shotgun (WGS) entry which is preliminary data.</text>
</comment>
<reference evidence="4 5" key="1">
    <citation type="submission" date="2021-06" db="EMBL/GenBank/DDBJ databases">
        <authorList>
            <person name="Palmer J.M."/>
        </authorList>
    </citation>
    <scope>NUCLEOTIDE SEQUENCE [LARGE SCALE GENOMIC DNA]</scope>
    <source>
        <strain evidence="4 5">AS_MEX2019</strain>
        <tissue evidence="4">Muscle</tissue>
    </source>
</reference>
<dbReference type="InterPro" id="IPR011990">
    <property type="entry name" value="TPR-like_helical_dom_sf"/>
</dbReference>
<evidence type="ECO:0000256" key="3">
    <source>
        <dbReference type="PROSITE-ProRule" id="PRU00339"/>
    </source>
</evidence>
<evidence type="ECO:0000256" key="1">
    <source>
        <dbReference type="ARBA" id="ARBA00022737"/>
    </source>
</evidence>
<accession>A0ABV0ZK36</accession>
<keyword evidence="5" id="KW-1185">Reference proteome</keyword>
<evidence type="ECO:0000313" key="5">
    <source>
        <dbReference type="Proteomes" id="UP001469553"/>
    </source>
</evidence>
<dbReference type="Pfam" id="PF13181">
    <property type="entry name" value="TPR_8"/>
    <property type="match status" value="1"/>
</dbReference>
<dbReference type="Pfam" id="PF07719">
    <property type="entry name" value="TPR_2"/>
    <property type="match status" value="1"/>
</dbReference>
<protein>
    <submittedName>
        <fullName evidence="4">Protein O-mannosyl-transferase tmtc2</fullName>
    </submittedName>
</protein>
<organism evidence="4 5">
    <name type="scientific">Ameca splendens</name>
    <dbReference type="NCBI Taxonomy" id="208324"/>
    <lineage>
        <taxon>Eukaryota</taxon>
        <taxon>Metazoa</taxon>
        <taxon>Chordata</taxon>
        <taxon>Craniata</taxon>
        <taxon>Vertebrata</taxon>
        <taxon>Euteleostomi</taxon>
        <taxon>Actinopterygii</taxon>
        <taxon>Neopterygii</taxon>
        <taxon>Teleostei</taxon>
        <taxon>Neoteleostei</taxon>
        <taxon>Acanthomorphata</taxon>
        <taxon>Ovalentaria</taxon>
        <taxon>Atherinomorphae</taxon>
        <taxon>Cyprinodontiformes</taxon>
        <taxon>Goodeidae</taxon>
        <taxon>Ameca</taxon>
    </lineage>
</organism>
<feature type="repeat" description="TPR" evidence="3">
    <location>
        <begin position="8"/>
        <end position="41"/>
    </location>
</feature>
<name>A0ABV0ZK36_9TELE</name>
<feature type="repeat" description="TPR" evidence="3">
    <location>
        <begin position="42"/>
        <end position="75"/>
    </location>
</feature>
<dbReference type="SUPFAM" id="SSF48452">
    <property type="entry name" value="TPR-like"/>
    <property type="match status" value="1"/>
</dbReference>
<dbReference type="InterPro" id="IPR013105">
    <property type="entry name" value="TPR_2"/>
</dbReference>
<dbReference type="PANTHER" id="PTHR44216:SF3">
    <property type="entry name" value="PROTEIN O-MANNOSYL-TRANSFERASE TMTC2"/>
    <property type="match status" value="1"/>
</dbReference>
<sequence>MPKQFAPHSLFNMMGEAYMRLNRLEEAGYWYRESLKAKPDHIPAHLTYGKLLSIIGEKSEAEKYYLRAIQLDPTKGNCYMHYGKKYKTIIYRHSEWLFKAVFRISHL</sequence>